<evidence type="ECO:0000256" key="1">
    <source>
        <dbReference type="SAM" id="Phobius"/>
    </source>
</evidence>
<organism evidence="2 3">
    <name type="scientific">Rhipicephalus sanguineus</name>
    <name type="common">Brown dog tick</name>
    <name type="synonym">Ixodes sanguineus</name>
    <dbReference type="NCBI Taxonomy" id="34632"/>
    <lineage>
        <taxon>Eukaryota</taxon>
        <taxon>Metazoa</taxon>
        <taxon>Ecdysozoa</taxon>
        <taxon>Arthropoda</taxon>
        <taxon>Chelicerata</taxon>
        <taxon>Arachnida</taxon>
        <taxon>Acari</taxon>
        <taxon>Parasitiformes</taxon>
        <taxon>Ixodida</taxon>
        <taxon>Ixodoidea</taxon>
        <taxon>Ixodidae</taxon>
        <taxon>Rhipicephalinae</taxon>
        <taxon>Rhipicephalus</taxon>
        <taxon>Rhipicephalus</taxon>
    </lineage>
</organism>
<evidence type="ECO:0000313" key="3">
    <source>
        <dbReference type="Proteomes" id="UP000821837"/>
    </source>
</evidence>
<keyword evidence="3" id="KW-1185">Reference proteome</keyword>
<dbReference type="Proteomes" id="UP000821837">
    <property type="component" value="Chromosome 3"/>
</dbReference>
<dbReference type="AlphaFoldDB" id="A0A9D4Q1R4"/>
<evidence type="ECO:0000313" key="2">
    <source>
        <dbReference type="EMBL" id="KAH7962362.1"/>
    </source>
</evidence>
<keyword evidence="1" id="KW-0472">Membrane</keyword>
<reference evidence="2" key="1">
    <citation type="journal article" date="2020" name="Cell">
        <title>Large-Scale Comparative Analyses of Tick Genomes Elucidate Their Genetic Diversity and Vector Capacities.</title>
        <authorList>
            <consortium name="Tick Genome and Microbiome Consortium (TIGMIC)"/>
            <person name="Jia N."/>
            <person name="Wang J."/>
            <person name="Shi W."/>
            <person name="Du L."/>
            <person name="Sun Y."/>
            <person name="Zhan W."/>
            <person name="Jiang J.F."/>
            <person name="Wang Q."/>
            <person name="Zhang B."/>
            <person name="Ji P."/>
            <person name="Bell-Sakyi L."/>
            <person name="Cui X.M."/>
            <person name="Yuan T.T."/>
            <person name="Jiang B.G."/>
            <person name="Yang W.F."/>
            <person name="Lam T.T."/>
            <person name="Chang Q.C."/>
            <person name="Ding S.J."/>
            <person name="Wang X.J."/>
            <person name="Zhu J.G."/>
            <person name="Ruan X.D."/>
            <person name="Zhao L."/>
            <person name="Wei J.T."/>
            <person name="Ye R.Z."/>
            <person name="Que T.C."/>
            <person name="Du C.H."/>
            <person name="Zhou Y.H."/>
            <person name="Cheng J.X."/>
            <person name="Dai P.F."/>
            <person name="Guo W.B."/>
            <person name="Han X.H."/>
            <person name="Huang E.J."/>
            <person name="Li L.F."/>
            <person name="Wei W."/>
            <person name="Gao Y.C."/>
            <person name="Liu J.Z."/>
            <person name="Shao H.Z."/>
            <person name="Wang X."/>
            <person name="Wang C.C."/>
            <person name="Yang T.C."/>
            <person name="Huo Q.B."/>
            <person name="Li W."/>
            <person name="Chen H.Y."/>
            <person name="Chen S.E."/>
            <person name="Zhou L.G."/>
            <person name="Ni X.B."/>
            <person name="Tian J.H."/>
            <person name="Sheng Y."/>
            <person name="Liu T."/>
            <person name="Pan Y.S."/>
            <person name="Xia L.Y."/>
            <person name="Li J."/>
            <person name="Zhao F."/>
            <person name="Cao W.C."/>
        </authorList>
    </citation>
    <scope>NUCLEOTIDE SEQUENCE</scope>
    <source>
        <strain evidence="2">Rsan-2018</strain>
    </source>
</reference>
<feature type="transmembrane region" description="Helical" evidence="1">
    <location>
        <begin position="96"/>
        <end position="121"/>
    </location>
</feature>
<gene>
    <name evidence="2" type="ORF">HPB52_015702</name>
</gene>
<evidence type="ECO:0008006" key="4">
    <source>
        <dbReference type="Google" id="ProtNLM"/>
    </source>
</evidence>
<proteinExistence type="predicted"/>
<protein>
    <recommendedName>
        <fullName evidence="4">Transmembrane protein</fullName>
    </recommendedName>
</protein>
<sequence length="307" mass="33015">MYAQRDVLSLPLYSLSAPSLGSRSPAPATRTWCTNTPLDSLGVQHSESSSPTTSLLLQMWGHVPCSSGRAVELHPDLVADEAGAPKWLRVITDLHFLRRTTVIVCGLAVLTCFVAVLLTAANQLRTHEWVDEHAWDNWTEPVLSLVEDHWSMSNPTATLLLLLCLVIVDLATAPPTEHALTTQAAKKESSPMADYEPHHAQKQKRVVAFAAGVASDSGTNASSHDATPALSVPAVPESSKAVLSGDSDSVDAGAAEVGNGEWRGADILRRFLRFVHHNQPTTMFPTCVLDLCSQDAPITFSAFLPSP</sequence>
<reference evidence="2" key="2">
    <citation type="submission" date="2021-09" db="EMBL/GenBank/DDBJ databases">
        <authorList>
            <person name="Jia N."/>
            <person name="Wang J."/>
            <person name="Shi W."/>
            <person name="Du L."/>
            <person name="Sun Y."/>
            <person name="Zhan W."/>
            <person name="Jiang J."/>
            <person name="Wang Q."/>
            <person name="Zhang B."/>
            <person name="Ji P."/>
            <person name="Sakyi L.B."/>
            <person name="Cui X."/>
            <person name="Yuan T."/>
            <person name="Jiang B."/>
            <person name="Yang W."/>
            <person name="Lam T.T.-Y."/>
            <person name="Chang Q."/>
            <person name="Ding S."/>
            <person name="Wang X."/>
            <person name="Zhu J."/>
            <person name="Ruan X."/>
            <person name="Zhao L."/>
            <person name="Wei J."/>
            <person name="Que T."/>
            <person name="Du C."/>
            <person name="Cheng J."/>
            <person name="Dai P."/>
            <person name="Han X."/>
            <person name="Huang E."/>
            <person name="Gao Y."/>
            <person name="Liu J."/>
            <person name="Shao H."/>
            <person name="Ye R."/>
            <person name="Li L."/>
            <person name="Wei W."/>
            <person name="Wang X."/>
            <person name="Wang C."/>
            <person name="Huo Q."/>
            <person name="Li W."/>
            <person name="Guo W."/>
            <person name="Chen H."/>
            <person name="Chen S."/>
            <person name="Zhou L."/>
            <person name="Zhou L."/>
            <person name="Ni X."/>
            <person name="Tian J."/>
            <person name="Zhou Y."/>
            <person name="Sheng Y."/>
            <person name="Liu T."/>
            <person name="Pan Y."/>
            <person name="Xia L."/>
            <person name="Li J."/>
            <person name="Zhao F."/>
            <person name="Cao W."/>
        </authorList>
    </citation>
    <scope>NUCLEOTIDE SEQUENCE</scope>
    <source>
        <strain evidence="2">Rsan-2018</strain>
        <tissue evidence="2">Larvae</tissue>
    </source>
</reference>
<accession>A0A9D4Q1R4</accession>
<keyword evidence="1" id="KW-1133">Transmembrane helix</keyword>
<dbReference type="EMBL" id="JABSTV010001249">
    <property type="protein sequence ID" value="KAH7962362.1"/>
    <property type="molecule type" value="Genomic_DNA"/>
</dbReference>
<name>A0A9D4Q1R4_RHISA</name>
<keyword evidence="1" id="KW-0812">Transmembrane</keyword>
<comment type="caution">
    <text evidence="2">The sequence shown here is derived from an EMBL/GenBank/DDBJ whole genome shotgun (WGS) entry which is preliminary data.</text>
</comment>